<protein>
    <submittedName>
        <fullName evidence="1">RIKEN cDNA A930003A15 gene</fullName>
    </submittedName>
</protein>
<reference evidence="1" key="2">
    <citation type="submission" date="2025-09" db="UniProtKB">
        <authorList>
            <consortium name="Ensembl"/>
        </authorList>
    </citation>
    <scope>IDENTIFICATION</scope>
</reference>
<dbReference type="AlphaFoldDB" id="A0A8C6GVE5"/>
<sequence>MEAREDGGLASWNSISVLCRQCEEPDPRYSPYMVVRIAEAEMRAYHRFLGSCTSLEYRANKALPVISTSPKLDTRLMPAVLQSANHR</sequence>
<dbReference type="Proteomes" id="UP000694415">
    <property type="component" value="Unplaced"/>
</dbReference>
<evidence type="ECO:0000313" key="2">
    <source>
        <dbReference type="Proteomes" id="UP000694415"/>
    </source>
</evidence>
<organism evidence="1 2">
    <name type="scientific">Mus spicilegus</name>
    <name type="common">Mound-building mouse</name>
    <dbReference type="NCBI Taxonomy" id="10103"/>
    <lineage>
        <taxon>Eukaryota</taxon>
        <taxon>Metazoa</taxon>
        <taxon>Chordata</taxon>
        <taxon>Craniata</taxon>
        <taxon>Vertebrata</taxon>
        <taxon>Euteleostomi</taxon>
        <taxon>Mammalia</taxon>
        <taxon>Eutheria</taxon>
        <taxon>Euarchontoglires</taxon>
        <taxon>Glires</taxon>
        <taxon>Rodentia</taxon>
        <taxon>Myomorpha</taxon>
        <taxon>Muroidea</taxon>
        <taxon>Muridae</taxon>
        <taxon>Murinae</taxon>
        <taxon>Mus</taxon>
        <taxon>Mus</taxon>
    </lineage>
</organism>
<reference evidence="1" key="1">
    <citation type="submission" date="2025-08" db="UniProtKB">
        <authorList>
            <consortium name="Ensembl"/>
        </authorList>
    </citation>
    <scope>IDENTIFICATION</scope>
</reference>
<keyword evidence="2" id="KW-1185">Reference proteome</keyword>
<name>A0A8C6GVE5_MUSSI</name>
<proteinExistence type="predicted"/>
<dbReference type="GeneTree" id="ENSGT00990000203899"/>
<evidence type="ECO:0000313" key="1">
    <source>
        <dbReference type="Ensembl" id="ENSMSIP00000012119.1"/>
    </source>
</evidence>
<dbReference type="Ensembl" id="ENSMSIT00000015374.1">
    <property type="protein sequence ID" value="ENSMSIP00000012119.1"/>
    <property type="gene ID" value="ENSMSIG00000010562.1"/>
</dbReference>
<accession>A0A8C6GVE5</accession>